<feature type="signal peptide" evidence="7">
    <location>
        <begin position="1"/>
        <end position="28"/>
    </location>
</feature>
<dbReference type="PROSITE" id="PS51935">
    <property type="entry name" value="NLPC_P60"/>
    <property type="match status" value="1"/>
</dbReference>
<dbReference type="PANTHER" id="PTHR47053:SF1">
    <property type="entry name" value="MUREIN DD-ENDOPEPTIDASE MEPH-RELATED"/>
    <property type="match status" value="1"/>
</dbReference>
<keyword evidence="5" id="KW-0378">Hydrolase</keyword>
<dbReference type="GO" id="GO:0006508">
    <property type="term" value="P:proteolysis"/>
    <property type="evidence" value="ECO:0007669"/>
    <property type="project" value="UniProtKB-KW"/>
</dbReference>
<evidence type="ECO:0000256" key="7">
    <source>
        <dbReference type="SAM" id="SignalP"/>
    </source>
</evidence>
<dbReference type="InterPro" id="IPR038765">
    <property type="entry name" value="Papain-like_cys_pep_sf"/>
</dbReference>
<keyword evidence="3 7" id="KW-0732">Signal</keyword>
<evidence type="ECO:0000256" key="6">
    <source>
        <dbReference type="ARBA" id="ARBA00022807"/>
    </source>
</evidence>
<evidence type="ECO:0000256" key="4">
    <source>
        <dbReference type="ARBA" id="ARBA00022737"/>
    </source>
</evidence>
<dbReference type="CDD" id="cd00118">
    <property type="entry name" value="LysM"/>
    <property type="match status" value="1"/>
</dbReference>
<comment type="similarity">
    <text evidence="1">Belongs to the peptidase C40 family.</text>
</comment>
<keyword evidence="6" id="KW-0788">Thiol protease</keyword>
<feature type="chain" id="PRO_5030595496" evidence="7">
    <location>
        <begin position="29"/>
        <end position="262"/>
    </location>
</feature>
<dbReference type="InterPro" id="IPR018392">
    <property type="entry name" value="LysM"/>
</dbReference>
<keyword evidence="4" id="KW-0677">Repeat</keyword>
<organism evidence="10 11">
    <name type="scientific">Limosilactobacillus albertensis</name>
    <dbReference type="NCBI Taxonomy" id="2759752"/>
    <lineage>
        <taxon>Bacteria</taxon>
        <taxon>Bacillati</taxon>
        <taxon>Bacillota</taxon>
        <taxon>Bacilli</taxon>
        <taxon>Lactobacillales</taxon>
        <taxon>Lactobacillaceae</taxon>
        <taxon>Limosilactobacillus</taxon>
    </lineage>
</organism>
<dbReference type="InterPro" id="IPR036779">
    <property type="entry name" value="LysM_dom_sf"/>
</dbReference>
<evidence type="ECO:0000259" key="8">
    <source>
        <dbReference type="PROSITE" id="PS51782"/>
    </source>
</evidence>
<proteinExistence type="inferred from homology"/>
<name>A0A7W3Y9B9_9LACO</name>
<comment type="caution">
    <text evidence="10">The sequence shown here is derived from an EMBL/GenBank/DDBJ whole genome shotgun (WGS) entry which is preliminary data.</text>
</comment>
<dbReference type="GO" id="GO:0008234">
    <property type="term" value="F:cysteine-type peptidase activity"/>
    <property type="evidence" value="ECO:0007669"/>
    <property type="project" value="UniProtKB-KW"/>
</dbReference>
<evidence type="ECO:0000256" key="2">
    <source>
        <dbReference type="ARBA" id="ARBA00022670"/>
    </source>
</evidence>
<dbReference type="SUPFAM" id="SSF54001">
    <property type="entry name" value="Cysteine proteinases"/>
    <property type="match status" value="1"/>
</dbReference>
<keyword evidence="2" id="KW-0645">Protease</keyword>
<dbReference type="SMART" id="SM00257">
    <property type="entry name" value="LysM"/>
    <property type="match status" value="1"/>
</dbReference>
<dbReference type="Pfam" id="PF01476">
    <property type="entry name" value="LysM"/>
    <property type="match status" value="1"/>
</dbReference>
<dbReference type="Gene3D" id="3.10.350.10">
    <property type="entry name" value="LysM domain"/>
    <property type="match status" value="1"/>
</dbReference>
<evidence type="ECO:0000313" key="11">
    <source>
        <dbReference type="Proteomes" id="UP000518316"/>
    </source>
</evidence>
<dbReference type="InterPro" id="IPR051202">
    <property type="entry name" value="Peptidase_C40"/>
</dbReference>
<feature type="domain" description="NlpC/P60" evidence="9">
    <location>
        <begin position="144"/>
        <end position="262"/>
    </location>
</feature>
<dbReference type="Pfam" id="PF00877">
    <property type="entry name" value="NLPC_P60"/>
    <property type="match status" value="1"/>
</dbReference>
<gene>
    <name evidence="10" type="ORF">H5S40_10400</name>
</gene>
<accession>A0A7W3Y9B9</accession>
<dbReference type="Gene3D" id="3.90.1720.10">
    <property type="entry name" value="endopeptidase domain like (from Nostoc punctiforme)"/>
    <property type="match status" value="1"/>
</dbReference>
<evidence type="ECO:0000259" key="9">
    <source>
        <dbReference type="PROSITE" id="PS51935"/>
    </source>
</evidence>
<sequence>MALSRKATVLTGAALVGGTILIGSNASADTHVVVNKGETVSKLAEQYDSSVDKIKQANNLEANKLTIYEGQKLDIPNQRNDEYVGRDRSTAKVINEANYKYYGANSASTGMQSSSYGNSSQSNNNLYAANSYAEQATINSEKNNYQQGNVVQKAQSELGRPYVWGGNSPQTGFDCSGLVQYAYGLGPNYRTTYQQSQLGQHKYDIQNAKSGDLYFWGSDSAPYHVAIAEGNGQYIVAPAPGQNVQQGNINSYRPSFYISMNN</sequence>
<keyword evidence="11" id="KW-1185">Reference proteome</keyword>
<evidence type="ECO:0000256" key="5">
    <source>
        <dbReference type="ARBA" id="ARBA00022801"/>
    </source>
</evidence>
<dbReference type="InterPro" id="IPR000064">
    <property type="entry name" value="NLP_P60_dom"/>
</dbReference>
<protein>
    <submittedName>
        <fullName evidence="10">C40 family peptidase</fullName>
    </submittedName>
</protein>
<dbReference type="PANTHER" id="PTHR47053">
    <property type="entry name" value="MUREIN DD-ENDOPEPTIDASE MEPH-RELATED"/>
    <property type="match status" value="1"/>
</dbReference>
<dbReference type="RefSeq" id="WP_182598994.1">
    <property type="nucleotide sequence ID" value="NZ_JACIVC010000069.1"/>
</dbReference>
<evidence type="ECO:0000256" key="1">
    <source>
        <dbReference type="ARBA" id="ARBA00007074"/>
    </source>
</evidence>
<evidence type="ECO:0000256" key="3">
    <source>
        <dbReference type="ARBA" id="ARBA00022729"/>
    </source>
</evidence>
<dbReference type="EMBL" id="JACIVC010000069">
    <property type="protein sequence ID" value="MBB1070556.1"/>
    <property type="molecule type" value="Genomic_DNA"/>
</dbReference>
<dbReference type="SUPFAM" id="SSF54106">
    <property type="entry name" value="LysM domain"/>
    <property type="match status" value="1"/>
</dbReference>
<dbReference type="AlphaFoldDB" id="A0A7W3Y9B9"/>
<dbReference type="PROSITE" id="PS51782">
    <property type="entry name" value="LYSM"/>
    <property type="match status" value="1"/>
</dbReference>
<feature type="domain" description="LysM" evidence="8">
    <location>
        <begin position="30"/>
        <end position="75"/>
    </location>
</feature>
<dbReference type="Proteomes" id="UP000518316">
    <property type="component" value="Unassembled WGS sequence"/>
</dbReference>
<reference evidence="10 11" key="1">
    <citation type="submission" date="2020-07" db="EMBL/GenBank/DDBJ databases">
        <title>Description of Limosilactobacillus balticus sp. nov., Limosilactobacillus agrestis sp. nov., Limosilactobacillus albertensis sp. nov., Limosilactobacillus rudii sp. nov., Limosilactobacillus fastidiosus sp. nov., five novel Limosilactobacillus species isolated from the vertebrate gastrointestinal tract, and proposal of 6 subspecies of Limosilactobacillus reuteri adapted to the gastrointestinal tract of specific vertebrate hosts.</title>
        <authorList>
            <person name="Li F."/>
            <person name="Cheng C."/>
            <person name="Zheng J."/>
            <person name="Quevedo R.M."/>
            <person name="Li J."/>
            <person name="Roos S."/>
            <person name="Gaenzle M.G."/>
            <person name="Walter J."/>
        </authorList>
    </citation>
    <scope>NUCLEOTIDE SEQUENCE [LARGE SCALE GENOMIC DNA]</scope>
    <source>
        <strain evidence="10 11">RRLNB_1_1</strain>
    </source>
</reference>
<evidence type="ECO:0000313" key="10">
    <source>
        <dbReference type="EMBL" id="MBB1070556.1"/>
    </source>
</evidence>